<dbReference type="Proteomes" id="UP000824120">
    <property type="component" value="Chromosome 5"/>
</dbReference>
<dbReference type="PROSITE" id="PS51746">
    <property type="entry name" value="PPM_2"/>
    <property type="match status" value="1"/>
</dbReference>
<dbReference type="InterPro" id="IPR036457">
    <property type="entry name" value="PPM-type-like_dom_sf"/>
</dbReference>
<dbReference type="EMBL" id="JACXVP010000005">
    <property type="protein sequence ID" value="KAG5605328.1"/>
    <property type="molecule type" value="Genomic_DNA"/>
</dbReference>
<reference evidence="2 3" key="1">
    <citation type="submission" date="2020-09" db="EMBL/GenBank/DDBJ databases">
        <title>De no assembly of potato wild relative species, Solanum commersonii.</title>
        <authorList>
            <person name="Cho K."/>
        </authorList>
    </citation>
    <scope>NUCLEOTIDE SEQUENCE [LARGE SCALE GENOMIC DNA]</scope>
    <source>
        <strain evidence="2">LZ3.2</strain>
        <tissue evidence="2">Leaf</tissue>
    </source>
</reference>
<dbReference type="SUPFAM" id="SSF81606">
    <property type="entry name" value="PP2C-like"/>
    <property type="match status" value="2"/>
</dbReference>
<dbReference type="Pfam" id="PF00481">
    <property type="entry name" value="PP2C"/>
    <property type="match status" value="2"/>
</dbReference>
<dbReference type="OrthoDB" id="10264738at2759"/>
<protein>
    <recommendedName>
        <fullName evidence="1">PPM-type phosphatase domain-containing protein</fullName>
    </recommendedName>
</protein>
<sequence length="258" mass="29366">MMSALFLSDGLWDVISSETTCWVARVCLQGDAIFSPQSESTITVHILIAMGRISPDNICIITRYNYLKPYVISKPEITFVKNNVVDECLILVSDGLWDVLSSQMACRVARHLLEDTFKPPDKPFRLIQHPTTHHLQESSSHHLRFFLQSPVSISKPEITFVKRKVDDECFILASDGLWDVVSSETTCWMARVCLQGDAIFYPQSESATTLHTRISMGQNTHDNISIIRVDLMSNWEVDVCNMDFLLLPDFSSHQVQQR</sequence>
<dbReference type="InterPro" id="IPR001932">
    <property type="entry name" value="PPM-type_phosphatase-like_dom"/>
</dbReference>
<gene>
    <name evidence="2" type="ORF">H5410_026820</name>
</gene>
<evidence type="ECO:0000313" key="2">
    <source>
        <dbReference type="EMBL" id="KAG5605328.1"/>
    </source>
</evidence>
<keyword evidence="3" id="KW-1185">Reference proteome</keyword>
<dbReference type="PANTHER" id="PTHR47992">
    <property type="entry name" value="PROTEIN PHOSPHATASE"/>
    <property type="match status" value="1"/>
</dbReference>
<feature type="domain" description="PPM-type phosphatase" evidence="1">
    <location>
        <begin position="1"/>
        <end position="231"/>
    </location>
</feature>
<dbReference type="GO" id="GO:0004722">
    <property type="term" value="F:protein serine/threonine phosphatase activity"/>
    <property type="evidence" value="ECO:0007669"/>
    <property type="project" value="InterPro"/>
</dbReference>
<dbReference type="AlphaFoldDB" id="A0A9J5Z002"/>
<name>A0A9J5Z002_SOLCO</name>
<proteinExistence type="predicted"/>
<dbReference type="Gene3D" id="3.60.40.10">
    <property type="entry name" value="PPM-type phosphatase domain"/>
    <property type="match status" value="2"/>
</dbReference>
<accession>A0A9J5Z002</accession>
<dbReference type="InterPro" id="IPR015655">
    <property type="entry name" value="PP2C"/>
</dbReference>
<evidence type="ECO:0000313" key="3">
    <source>
        <dbReference type="Proteomes" id="UP000824120"/>
    </source>
</evidence>
<comment type="caution">
    <text evidence="2">The sequence shown here is derived from an EMBL/GenBank/DDBJ whole genome shotgun (WGS) entry which is preliminary data.</text>
</comment>
<evidence type="ECO:0000259" key="1">
    <source>
        <dbReference type="PROSITE" id="PS51746"/>
    </source>
</evidence>
<organism evidence="2 3">
    <name type="scientific">Solanum commersonii</name>
    <name type="common">Commerson's wild potato</name>
    <name type="synonym">Commerson's nightshade</name>
    <dbReference type="NCBI Taxonomy" id="4109"/>
    <lineage>
        <taxon>Eukaryota</taxon>
        <taxon>Viridiplantae</taxon>
        <taxon>Streptophyta</taxon>
        <taxon>Embryophyta</taxon>
        <taxon>Tracheophyta</taxon>
        <taxon>Spermatophyta</taxon>
        <taxon>Magnoliopsida</taxon>
        <taxon>eudicotyledons</taxon>
        <taxon>Gunneridae</taxon>
        <taxon>Pentapetalae</taxon>
        <taxon>asterids</taxon>
        <taxon>lamiids</taxon>
        <taxon>Solanales</taxon>
        <taxon>Solanaceae</taxon>
        <taxon>Solanoideae</taxon>
        <taxon>Solaneae</taxon>
        <taxon>Solanum</taxon>
    </lineage>
</organism>